<feature type="compositionally biased region" description="Low complexity" evidence="5">
    <location>
        <begin position="701"/>
        <end position="719"/>
    </location>
</feature>
<feature type="compositionally biased region" description="Polar residues" evidence="5">
    <location>
        <begin position="628"/>
        <end position="638"/>
    </location>
</feature>
<feature type="compositionally biased region" description="Basic and acidic residues" evidence="5">
    <location>
        <begin position="366"/>
        <end position="377"/>
    </location>
</feature>
<feature type="transmembrane region" description="Helical" evidence="6">
    <location>
        <begin position="316"/>
        <end position="335"/>
    </location>
</feature>
<evidence type="ECO:0000313" key="7">
    <source>
        <dbReference type="EMBL" id="OEH74566.1"/>
    </source>
</evidence>
<reference evidence="7 8" key="1">
    <citation type="journal article" date="2016" name="BMC Genomics">
        <title>Comparative genomics reveals Cyclospora cayetanensis possesses coccidia-like metabolism and invasion components but unique surface antigens.</title>
        <authorList>
            <person name="Liu S."/>
            <person name="Wang L."/>
            <person name="Zheng H."/>
            <person name="Xu Z."/>
            <person name="Roellig D.M."/>
            <person name="Li N."/>
            <person name="Frace M.A."/>
            <person name="Tang K."/>
            <person name="Arrowood M.J."/>
            <person name="Moss D.M."/>
            <person name="Zhang L."/>
            <person name="Feng Y."/>
            <person name="Xiao L."/>
        </authorList>
    </citation>
    <scope>NUCLEOTIDE SEQUENCE [LARGE SCALE GENOMIC DNA]</scope>
    <source>
        <strain evidence="7 8">CHN_HEN01</strain>
    </source>
</reference>
<evidence type="ECO:0008006" key="9">
    <source>
        <dbReference type="Google" id="ProtNLM"/>
    </source>
</evidence>
<sequence>MRRHVEGSSCGVHRTIASCLNSLTLGSSRKAEPDEIQLHEWRSSDISSGPLVADGINRSTLKQSEKGGILAVEARGCNPDGATRRLRCLKRSIMTLWGSLLLLLLTAACCASAAEGARGGEHARLDVGEASVPMEDSPYNANFELEGAPVRRLSGVAAWAADVESALRLSPRLSLYLGVFLTLAGSLLMAGGSTLMKLGLSVEDEDTMRGQSCDQQWLWGFGAYVIGAALHVIALGFAPASVLSPMNSIGLIANAVASATVLKEPFGFQELLFTGGCALGVFLCACASVMPRTEFVDLGSGLDSRYIGLYSWRDPWYLAFLGLCCGLGFGALVYLNSVESELLEEKEQQLFGQTDREISLLPLKSSSRDTPPKELRDTTPMSPRAQGKQSLYPRLVGLCYGFLAGLVGSQCILEVKEIGTCVRYGLTRSSIWFSPQPYLVCCFLGLSVWMQIHFLNLGLARGDATTIVPTYYVVWTFFGTLGGFAKFHEVQGFSAGALVLFGLGFGLTAMCIILLAVEEMRNLRKYVDQQVPEIDDEEADLATQDLVEQRLAKRVTFAMGMFPISSLGRTAGRRRFRPVYQRFRRTRSTASDTALGDAYGELTVGSASVAAAYTLPPNLHFPRPSTEGPGSQSHSSGATLDPHGVHLQRLGGNRTSTAYRHPDPVGRVSWGASEEALQGQSSWDRRPGESVEMTRVSAHKQSPPSLRSSLQSDQSNSPQGEQHCCGRMARAVFPLLCPTRVALQKAPSPLSDILIYARAGHCLSALPDSVAPVDSVTVSLLGTWVLLVPLLEIVP</sequence>
<dbReference type="InterPro" id="IPR037185">
    <property type="entry name" value="EmrE-like"/>
</dbReference>
<evidence type="ECO:0000256" key="5">
    <source>
        <dbReference type="SAM" id="MobiDB-lite"/>
    </source>
</evidence>
<feature type="transmembrane region" description="Helical" evidence="6">
    <location>
        <begin position="94"/>
        <end position="114"/>
    </location>
</feature>
<dbReference type="InParanoid" id="A0A1D3CTQ3"/>
<evidence type="ECO:0000256" key="6">
    <source>
        <dbReference type="SAM" id="Phobius"/>
    </source>
</evidence>
<dbReference type="InterPro" id="IPR008521">
    <property type="entry name" value="Mg_trans_NIPA"/>
</dbReference>
<evidence type="ECO:0000256" key="3">
    <source>
        <dbReference type="ARBA" id="ARBA00022989"/>
    </source>
</evidence>
<keyword evidence="2 6" id="KW-0812">Transmembrane</keyword>
<keyword evidence="4 6" id="KW-0472">Membrane</keyword>
<accession>A0A1D3CTQ3</accession>
<feature type="transmembrane region" description="Helical" evidence="6">
    <location>
        <begin position="435"/>
        <end position="455"/>
    </location>
</feature>
<dbReference type="AlphaFoldDB" id="A0A1D3CTQ3"/>
<dbReference type="Proteomes" id="UP000095192">
    <property type="component" value="Unassembled WGS sequence"/>
</dbReference>
<dbReference type="Gene3D" id="1.10.3730.20">
    <property type="match status" value="1"/>
</dbReference>
<evidence type="ECO:0000256" key="1">
    <source>
        <dbReference type="ARBA" id="ARBA00004141"/>
    </source>
</evidence>
<name>A0A1D3CTQ3_9EIME</name>
<feature type="transmembrane region" description="Helical" evidence="6">
    <location>
        <begin position="217"/>
        <end position="238"/>
    </location>
</feature>
<evidence type="ECO:0000256" key="2">
    <source>
        <dbReference type="ARBA" id="ARBA00022692"/>
    </source>
</evidence>
<protein>
    <recommendedName>
        <fullName evidence="9">DUF803 domain-containing protein</fullName>
    </recommendedName>
</protein>
<feature type="transmembrane region" description="Helical" evidence="6">
    <location>
        <begin position="391"/>
        <end position="415"/>
    </location>
</feature>
<dbReference type="FunCoup" id="A0A1D3CTQ3">
    <property type="interactions" value="29"/>
</dbReference>
<comment type="caution">
    <text evidence="7">The sequence shown here is derived from an EMBL/GenBank/DDBJ whole genome shotgun (WGS) entry which is preliminary data.</text>
</comment>
<dbReference type="PANTHER" id="PTHR12570">
    <property type="match status" value="1"/>
</dbReference>
<feature type="transmembrane region" description="Helical" evidence="6">
    <location>
        <begin position="493"/>
        <end position="517"/>
    </location>
</feature>
<dbReference type="VEuPathDB" id="ToxoDB:cyc_07314"/>
<dbReference type="EMBL" id="JROU02002004">
    <property type="protein sequence ID" value="OEH74566.1"/>
    <property type="molecule type" value="Genomic_DNA"/>
</dbReference>
<dbReference type="SUPFAM" id="SSF103481">
    <property type="entry name" value="Multidrug resistance efflux transporter EmrE"/>
    <property type="match status" value="1"/>
</dbReference>
<comment type="subcellular location">
    <subcellularLocation>
        <location evidence="1">Membrane</location>
        <topology evidence="1">Multi-pass membrane protein</topology>
    </subcellularLocation>
</comment>
<feature type="region of interest" description="Disordered" evidence="5">
    <location>
        <begin position="363"/>
        <end position="386"/>
    </location>
</feature>
<feature type="transmembrane region" description="Helical" evidence="6">
    <location>
        <begin position="467"/>
        <end position="487"/>
    </location>
</feature>
<proteinExistence type="predicted"/>
<feature type="transmembrane region" description="Helical" evidence="6">
    <location>
        <begin position="175"/>
        <end position="196"/>
    </location>
</feature>
<dbReference type="Pfam" id="PF05653">
    <property type="entry name" value="Mg_trans_NIPA"/>
    <property type="match status" value="1"/>
</dbReference>
<organism evidence="7 8">
    <name type="scientific">Cyclospora cayetanensis</name>
    <dbReference type="NCBI Taxonomy" id="88456"/>
    <lineage>
        <taxon>Eukaryota</taxon>
        <taxon>Sar</taxon>
        <taxon>Alveolata</taxon>
        <taxon>Apicomplexa</taxon>
        <taxon>Conoidasida</taxon>
        <taxon>Coccidia</taxon>
        <taxon>Eucoccidiorida</taxon>
        <taxon>Eimeriorina</taxon>
        <taxon>Eimeriidae</taxon>
        <taxon>Cyclospora</taxon>
    </lineage>
</organism>
<keyword evidence="8" id="KW-1185">Reference proteome</keyword>
<dbReference type="GO" id="GO:0015095">
    <property type="term" value="F:magnesium ion transmembrane transporter activity"/>
    <property type="evidence" value="ECO:0007669"/>
    <property type="project" value="InterPro"/>
</dbReference>
<feature type="region of interest" description="Disordered" evidence="5">
    <location>
        <begin position="618"/>
        <end position="723"/>
    </location>
</feature>
<keyword evidence="3 6" id="KW-1133">Transmembrane helix</keyword>
<dbReference type="PANTHER" id="PTHR12570:SF9">
    <property type="entry name" value="MAGNESIUM TRANSPORTER NIPA8-RELATED"/>
    <property type="match status" value="1"/>
</dbReference>
<dbReference type="VEuPathDB" id="ToxoDB:LOC113146868"/>
<dbReference type="GO" id="GO:0016020">
    <property type="term" value="C:membrane"/>
    <property type="evidence" value="ECO:0007669"/>
    <property type="project" value="UniProtKB-SubCell"/>
</dbReference>
<evidence type="ECO:0000256" key="4">
    <source>
        <dbReference type="ARBA" id="ARBA00023136"/>
    </source>
</evidence>
<evidence type="ECO:0000313" key="8">
    <source>
        <dbReference type="Proteomes" id="UP000095192"/>
    </source>
</evidence>
<gene>
    <name evidence="7" type="ORF">cyc_07314</name>
</gene>